<gene>
    <name evidence="2" type="ORF">R3P38DRAFT_2377030</name>
    <name evidence="1" type="ORF">R3P38DRAFT_2380442</name>
</gene>
<evidence type="ECO:0000313" key="2">
    <source>
        <dbReference type="EMBL" id="KAK7036906.1"/>
    </source>
</evidence>
<name>A0AAW0CBY5_9AGAR</name>
<proteinExistence type="predicted"/>
<evidence type="ECO:0000313" key="1">
    <source>
        <dbReference type="EMBL" id="KAK6993247.1"/>
    </source>
</evidence>
<accession>A0AAW0CBY5</accession>
<comment type="caution">
    <text evidence="2">The sequence shown here is derived from an EMBL/GenBank/DDBJ whole genome shotgun (WGS) entry which is preliminary data.</text>
</comment>
<reference evidence="2 3" key="1">
    <citation type="journal article" date="2024" name="J Genomics">
        <title>Draft genome sequencing and assembly of Favolaschia claudopus CIRM-BRFM 2984 isolated from oak limbs.</title>
        <authorList>
            <person name="Navarro D."/>
            <person name="Drula E."/>
            <person name="Chaduli D."/>
            <person name="Cazenave R."/>
            <person name="Ahrendt S."/>
            <person name="Wang J."/>
            <person name="Lipzen A."/>
            <person name="Daum C."/>
            <person name="Barry K."/>
            <person name="Grigoriev I.V."/>
            <person name="Favel A."/>
            <person name="Rosso M.N."/>
            <person name="Martin F."/>
        </authorList>
    </citation>
    <scope>NUCLEOTIDE SEQUENCE [LARGE SCALE GENOMIC DNA]</scope>
    <source>
        <strain evidence="2 3">CIRM-BRFM 2984</strain>
    </source>
</reference>
<feature type="non-terminal residue" evidence="2">
    <location>
        <position position="63"/>
    </location>
</feature>
<protein>
    <submittedName>
        <fullName evidence="2">Uncharacterized protein</fullName>
    </submittedName>
</protein>
<dbReference type="AlphaFoldDB" id="A0AAW0CBY5"/>
<feature type="non-terminal residue" evidence="2">
    <location>
        <position position="1"/>
    </location>
</feature>
<keyword evidence="3" id="KW-1185">Reference proteome</keyword>
<dbReference type="EMBL" id="JAWWNJ010000018">
    <property type="protein sequence ID" value="KAK7036906.1"/>
    <property type="molecule type" value="Genomic_DNA"/>
</dbReference>
<evidence type="ECO:0000313" key="3">
    <source>
        <dbReference type="Proteomes" id="UP001362999"/>
    </source>
</evidence>
<organism evidence="2 3">
    <name type="scientific">Favolaschia claudopus</name>
    <dbReference type="NCBI Taxonomy" id="2862362"/>
    <lineage>
        <taxon>Eukaryota</taxon>
        <taxon>Fungi</taxon>
        <taxon>Dikarya</taxon>
        <taxon>Basidiomycota</taxon>
        <taxon>Agaricomycotina</taxon>
        <taxon>Agaricomycetes</taxon>
        <taxon>Agaricomycetidae</taxon>
        <taxon>Agaricales</taxon>
        <taxon>Marasmiineae</taxon>
        <taxon>Mycenaceae</taxon>
        <taxon>Favolaschia</taxon>
    </lineage>
</organism>
<dbReference type="EMBL" id="JAWWNJ010000103">
    <property type="protein sequence ID" value="KAK6993247.1"/>
    <property type="molecule type" value="Genomic_DNA"/>
</dbReference>
<sequence>GFATLTRNLVGIAIGDTILKPTNIISHLAMLSHISIEKAKGLLDPADKQNVPKAITLIQEMYS</sequence>
<dbReference type="Proteomes" id="UP001362999">
    <property type="component" value="Unassembled WGS sequence"/>
</dbReference>